<dbReference type="AlphaFoldDB" id="A0A553N810"/>
<evidence type="ECO:0000256" key="1">
    <source>
        <dbReference type="SAM" id="MobiDB-lite"/>
    </source>
</evidence>
<feature type="compositionally biased region" description="Polar residues" evidence="1">
    <location>
        <begin position="18"/>
        <end position="27"/>
    </location>
</feature>
<accession>A0A553N810</accession>
<dbReference type="EMBL" id="VCGU01000459">
    <property type="protein sequence ID" value="TRY61571.1"/>
    <property type="molecule type" value="Genomic_DNA"/>
</dbReference>
<organism evidence="2 3">
    <name type="scientific">Tigriopus californicus</name>
    <name type="common">Marine copepod</name>
    <dbReference type="NCBI Taxonomy" id="6832"/>
    <lineage>
        <taxon>Eukaryota</taxon>
        <taxon>Metazoa</taxon>
        <taxon>Ecdysozoa</taxon>
        <taxon>Arthropoda</taxon>
        <taxon>Crustacea</taxon>
        <taxon>Multicrustacea</taxon>
        <taxon>Hexanauplia</taxon>
        <taxon>Copepoda</taxon>
        <taxon>Harpacticoida</taxon>
        <taxon>Harpacticidae</taxon>
        <taxon>Tigriopus</taxon>
    </lineage>
</organism>
<gene>
    <name evidence="2" type="ORF">TCAL_02123</name>
</gene>
<feature type="region of interest" description="Disordered" evidence="1">
    <location>
        <begin position="1"/>
        <end position="27"/>
    </location>
</feature>
<evidence type="ECO:0000313" key="2">
    <source>
        <dbReference type="EMBL" id="TRY61571.1"/>
    </source>
</evidence>
<protein>
    <submittedName>
        <fullName evidence="2">Uncharacterized protein</fullName>
    </submittedName>
</protein>
<comment type="caution">
    <text evidence="2">The sequence shown here is derived from an EMBL/GenBank/DDBJ whole genome shotgun (WGS) entry which is preliminary data.</text>
</comment>
<evidence type="ECO:0000313" key="3">
    <source>
        <dbReference type="Proteomes" id="UP000318571"/>
    </source>
</evidence>
<name>A0A553N810_TIGCA</name>
<proteinExistence type="predicted"/>
<keyword evidence="3" id="KW-1185">Reference proteome</keyword>
<sequence>MSGMQQEETIPVQEDHFNPQTESTTEEQIVVENKPDTHRNLEATITEKMAKVSQAVPKSDVEIKRTGIETLDTILQLNLVIQILSILKGIHEQIVNRKEDTLPRIYILVLQNGQVVAFHLQRIAIISWNVSHEIMPQFMFKRVTAFEHQTVESAKALDSRLAKLIQDLVKWYESNVSEAIATRSQKFMDFVENVKPAQLYKRLPWVKQQD</sequence>
<dbReference type="Proteomes" id="UP000318571">
    <property type="component" value="Chromosome 8"/>
</dbReference>
<reference evidence="2 3" key="1">
    <citation type="journal article" date="2018" name="Nat. Ecol. Evol.">
        <title>Genomic signatures of mitonuclear coevolution across populations of Tigriopus californicus.</title>
        <authorList>
            <person name="Barreto F.S."/>
            <person name="Watson E.T."/>
            <person name="Lima T.G."/>
            <person name="Willett C.S."/>
            <person name="Edmands S."/>
            <person name="Li W."/>
            <person name="Burton R.S."/>
        </authorList>
    </citation>
    <scope>NUCLEOTIDE SEQUENCE [LARGE SCALE GENOMIC DNA]</scope>
    <source>
        <strain evidence="2 3">San Diego</strain>
    </source>
</reference>